<accession>A0A0H3CPT5</accession>
<dbReference type="CDD" id="cd00093">
    <property type="entry name" value="HTH_XRE"/>
    <property type="match status" value="1"/>
</dbReference>
<proteinExistence type="predicted"/>
<dbReference type="PROSITE" id="PS50943">
    <property type="entry name" value="HTH_CROC1"/>
    <property type="match status" value="1"/>
</dbReference>
<organism evidence="2 3">
    <name type="scientific">Enterobacter cloacae subsp. cloacae (strain ATCC 13047 / DSM 30054 / NBRC 13535 / NCTC 10005 / WDCM 00083 / NCDC 279-56)</name>
    <dbReference type="NCBI Taxonomy" id="716541"/>
    <lineage>
        <taxon>Bacteria</taxon>
        <taxon>Pseudomonadati</taxon>
        <taxon>Pseudomonadota</taxon>
        <taxon>Gammaproteobacteria</taxon>
        <taxon>Enterobacterales</taxon>
        <taxon>Enterobacteriaceae</taxon>
        <taxon>Enterobacter</taxon>
        <taxon>Enterobacter cloacae complex</taxon>
    </lineage>
</organism>
<dbReference type="Proteomes" id="UP000002363">
    <property type="component" value="Chromosome"/>
</dbReference>
<sequence length="220" mass="23841">MYAIPTGSIGSVDRYTPDSQSSSCVSGVVAVAASLLLVGTGASYPVNAYKQWRQYVQPRVQFAFDSLESTYTPAISPEVDVRNVAQHLANIREVLSPSMSELAKDLGITRQALYKWLSGENQPDDASKVQFITNLSNVADSFSKAGLNDAKLLVKMKAFNGRSLMDLVKEGEDWNKPVQVLIDEAKAMNAAAESANYLASKAKPTDDWKSSISIPGTVEE</sequence>
<dbReference type="SUPFAM" id="SSF47413">
    <property type="entry name" value="lambda repressor-like DNA-binding domains"/>
    <property type="match status" value="1"/>
</dbReference>
<protein>
    <submittedName>
        <fullName evidence="2">Putative repressor protein from prophage</fullName>
    </submittedName>
</protein>
<gene>
    <name evidence="2" type="ordered locus">ECL_04429</name>
</gene>
<feature type="domain" description="HTH cro/C1-type" evidence="1">
    <location>
        <begin position="88"/>
        <end position="124"/>
    </location>
</feature>
<evidence type="ECO:0000313" key="3">
    <source>
        <dbReference type="Proteomes" id="UP000002363"/>
    </source>
</evidence>
<dbReference type="EMBL" id="CP001918">
    <property type="protein sequence ID" value="ADF63958.1"/>
    <property type="molecule type" value="Genomic_DNA"/>
</dbReference>
<dbReference type="InterPro" id="IPR010982">
    <property type="entry name" value="Lambda_DNA-bd_dom_sf"/>
</dbReference>
<dbReference type="eggNOG" id="ENOG5032V2U">
    <property type="taxonomic scope" value="Bacteria"/>
</dbReference>
<dbReference type="STRING" id="716541.ECL_04429"/>
<keyword evidence="3" id="KW-1185">Reference proteome</keyword>
<dbReference type="HOGENOM" id="CLU_1238631_0_0_6"/>
<name>A0A0H3CPT5_ENTCC</name>
<dbReference type="Gene3D" id="1.10.260.40">
    <property type="entry name" value="lambda repressor-like DNA-binding domains"/>
    <property type="match status" value="1"/>
</dbReference>
<dbReference type="OrthoDB" id="8912597at2"/>
<dbReference type="KEGG" id="enc:ECL_04429"/>
<dbReference type="InterPro" id="IPR001387">
    <property type="entry name" value="Cro/C1-type_HTH"/>
</dbReference>
<dbReference type="GO" id="GO:0003677">
    <property type="term" value="F:DNA binding"/>
    <property type="evidence" value="ECO:0007669"/>
    <property type="project" value="InterPro"/>
</dbReference>
<evidence type="ECO:0000259" key="1">
    <source>
        <dbReference type="PROSITE" id="PS50943"/>
    </source>
</evidence>
<evidence type="ECO:0000313" key="2">
    <source>
        <dbReference type="EMBL" id="ADF63958.1"/>
    </source>
</evidence>
<dbReference type="RefSeq" id="WP_013098800.1">
    <property type="nucleotide sequence ID" value="NC_014121.1"/>
</dbReference>
<reference evidence="2 3" key="1">
    <citation type="journal article" date="2010" name="J. Bacteriol.">
        <title>Complete genome sequence of Enterobacter cloacae subsp. cloacae type strain ATCC 13047.</title>
        <authorList>
            <person name="Ren Y."/>
            <person name="Ren Y."/>
            <person name="Zhou Z."/>
            <person name="Guo X."/>
            <person name="Li Y."/>
            <person name="Feng L."/>
            <person name="Wang L."/>
        </authorList>
    </citation>
    <scope>NUCLEOTIDE SEQUENCE [LARGE SCALE GENOMIC DNA]</scope>
    <source>
        <strain evidence="3">ATCC 13047 / DSM 30054 / NBRC 13535 / NCTC 10005 / WDCM 00083 / NCDC 279-56</strain>
    </source>
</reference>
<dbReference type="AlphaFoldDB" id="A0A0H3CPT5"/>
<dbReference type="EnsemblBacteria" id="ADF63958">
    <property type="protein sequence ID" value="ADF63958"/>
    <property type="gene ID" value="ECL_04429"/>
</dbReference>